<dbReference type="AlphaFoldDB" id="A0A0E9QH30"/>
<name>A0A0E9QH30_ANGAN</name>
<proteinExistence type="predicted"/>
<organism evidence="1">
    <name type="scientific">Anguilla anguilla</name>
    <name type="common">European freshwater eel</name>
    <name type="synonym">Muraena anguilla</name>
    <dbReference type="NCBI Taxonomy" id="7936"/>
    <lineage>
        <taxon>Eukaryota</taxon>
        <taxon>Metazoa</taxon>
        <taxon>Chordata</taxon>
        <taxon>Craniata</taxon>
        <taxon>Vertebrata</taxon>
        <taxon>Euteleostomi</taxon>
        <taxon>Actinopterygii</taxon>
        <taxon>Neopterygii</taxon>
        <taxon>Teleostei</taxon>
        <taxon>Anguilliformes</taxon>
        <taxon>Anguillidae</taxon>
        <taxon>Anguilla</taxon>
    </lineage>
</organism>
<sequence length="40" mass="4565">MPLPAPALIKFPAALQIFTTIFKESRERARIQCACFKLDE</sequence>
<dbReference type="EMBL" id="GBXM01092810">
    <property type="protein sequence ID" value="JAH15767.1"/>
    <property type="molecule type" value="Transcribed_RNA"/>
</dbReference>
<accession>A0A0E9QH30</accession>
<protein>
    <submittedName>
        <fullName evidence="1">Uncharacterized protein</fullName>
    </submittedName>
</protein>
<reference evidence="1" key="1">
    <citation type="submission" date="2014-11" db="EMBL/GenBank/DDBJ databases">
        <authorList>
            <person name="Amaro Gonzalez C."/>
        </authorList>
    </citation>
    <scope>NUCLEOTIDE SEQUENCE</scope>
</reference>
<reference evidence="1" key="2">
    <citation type="journal article" date="2015" name="Fish Shellfish Immunol.">
        <title>Early steps in the European eel (Anguilla anguilla)-Vibrio vulnificus interaction in the gills: Role of the RtxA13 toxin.</title>
        <authorList>
            <person name="Callol A."/>
            <person name="Pajuelo D."/>
            <person name="Ebbesson L."/>
            <person name="Teles M."/>
            <person name="MacKenzie S."/>
            <person name="Amaro C."/>
        </authorList>
    </citation>
    <scope>NUCLEOTIDE SEQUENCE</scope>
</reference>
<evidence type="ECO:0000313" key="1">
    <source>
        <dbReference type="EMBL" id="JAH15767.1"/>
    </source>
</evidence>